<evidence type="ECO:0000313" key="1">
    <source>
        <dbReference type="EMBL" id="KYN12388.1"/>
    </source>
</evidence>
<organism evidence="1 2">
    <name type="scientific">Trachymyrmex cornetzi</name>
    <dbReference type="NCBI Taxonomy" id="471704"/>
    <lineage>
        <taxon>Eukaryota</taxon>
        <taxon>Metazoa</taxon>
        <taxon>Ecdysozoa</taxon>
        <taxon>Arthropoda</taxon>
        <taxon>Hexapoda</taxon>
        <taxon>Insecta</taxon>
        <taxon>Pterygota</taxon>
        <taxon>Neoptera</taxon>
        <taxon>Endopterygota</taxon>
        <taxon>Hymenoptera</taxon>
        <taxon>Apocrita</taxon>
        <taxon>Aculeata</taxon>
        <taxon>Formicoidea</taxon>
        <taxon>Formicidae</taxon>
        <taxon>Myrmicinae</taxon>
        <taxon>Trachymyrmex</taxon>
    </lineage>
</organism>
<gene>
    <name evidence="1" type="ORF">ALC57_15436</name>
</gene>
<protein>
    <submittedName>
        <fullName evidence="1">Uncharacterized protein</fullName>
    </submittedName>
</protein>
<evidence type="ECO:0000313" key="2">
    <source>
        <dbReference type="Proteomes" id="UP000078492"/>
    </source>
</evidence>
<name>A0A151IX45_9HYME</name>
<sequence>MNEDSDEEVLPDDTGFASEYDTDRVEKFIPSPEIHAPNSRTKHCMILYRRDLKTVKKTWKITSEWNANCWSSAARSLLWSRLTINSNHIESRRFLEDTREIVLERVQDAIERHGSMKVKTAFNGELATNNKRVIKSINTKNIEIYRSPICASGTSGMSSSPHWHRLKSSRNATAGGHCHVEFYYQREQTKSHIEWRAGCHI</sequence>
<dbReference type="EMBL" id="KQ980833">
    <property type="protein sequence ID" value="KYN12388.1"/>
    <property type="molecule type" value="Genomic_DNA"/>
</dbReference>
<dbReference type="AlphaFoldDB" id="A0A151IX45"/>
<dbReference type="Proteomes" id="UP000078492">
    <property type="component" value="Unassembled WGS sequence"/>
</dbReference>
<reference evidence="1 2" key="1">
    <citation type="submission" date="2015-09" db="EMBL/GenBank/DDBJ databases">
        <title>Trachymyrmex cornetzi WGS genome.</title>
        <authorList>
            <person name="Nygaard S."/>
            <person name="Hu H."/>
            <person name="Boomsma J."/>
            <person name="Zhang G."/>
        </authorList>
    </citation>
    <scope>NUCLEOTIDE SEQUENCE [LARGE SCALE GENOMIC DNA]</scope>
    <source>
        <strain evidence="1">Tcor2-1</strain>
        <tissue evidence="1">Whole body</tissue>
    </source>
</reference>
<proteinExistence type="predicted"/>
<accession>A0A151IX45</accession>
<keyword evidence="2" id="KW-1185">Reference proteome</keyword>